<evidence type="ECO:0000256" key="1">
    <source>
        <dbReference type="ARBA" id="ARBA00004196"/>
    </source>
</evidence>
<sequence length="576" mass="62006">MASPLAKLPARYLVQAVGLSVLRQAAREWTGTPPHLLSLSYPKPDGFSAQPKDLRPPERENGLRIMSGAFVFGGETVAPGPRGDPWNRASPSRRFAVGLHRFGWMRDLLTGGPEAAAEGLRLTLEWRRTFGRWNAFSWSSDVLERRVFNLACAGRAITARASDAETAQIALDLARQARFLLGLNEGPARAAERACAAAVAGCALADPAGERLMTKALAKLVRALPVTVQPDGGHASRSPQAALELLFDLLTLDEALSQRGLPPPEELIRAIDRLGGAVRFFTLADGRLAAFQGGEAASRAYIAAARSLDDTPPDASGPVTRNGYQRLESRALQVLADAAPPAKGAWSVTACAQPLAIEVLVGGKRLVVGGGWSPNAQAPQAMRLVDAASTASVGDAHCGQPLRGFPAQVLGPRLVSAPDKVEARRHEAEGAQWLEMSHDGWAERFGLRHERRLYVDVAADELRGEDRFSPTGAAPGPDGRRFIPFMVRFHLAPGVQAQVARDKKSVLLKPEGGDAGWWLRNDALEVAIEPSVHYERGMPRRSQQIVLRGQARLESGARVRWKLSQANRVDAPAPDA</sequence>
<dbReference type="RefSeq" id="WP_111513819.1">
    <property type="nucleotide sequence ID" value="NZ_QFYR01000001.1"/>
</dbReference>
<keyword evidence="4" id="KW-1185">Reference proteome</keyword>
<dbReference type="EMBL" id="QFYR01000001">
    <property type="protein sequence ID" value="RAK57367.1"/>
    <property type="molecule type" value="Genomic_DNA"/>
</dbReference>
<feature type="domain" description="Heparinase II/III-like C-terminal" evidence="2">
    <location>
        <begin position="322"/>
        <end position="562"/>
    </location>
</feature>
<evidence type="ECO:0000313" key="3">
    <source>
        <dbReference type="EMBL" id="RAK57367.1"/>
    </source>
</evidence>
<dbReference type="GO" id="GO:0030313">
    <property type="term" value="C:cell envelope"/>
    <property type="evidence" value="ECO:0007669"/>
    <property type="project" value="UniProtKB-SubCell"/>
</dbReference>
<dbReference type="OrthoDB" id="9787373at2"/>
<dbReference type="AlphaFoldDB" id="A0A328ARV5"/>
<evidence type="ECO:0000313" key="4">
    <source>
        <dbReference type="Proteomes" id="UP000249725"/>
    </source>
</evidence>
<name>A0A328ARV5_9CAUL</name>
<dbReference type="Proteomes" id="UP000249725">
    <property type="component" value="Unassembled WGS sequence"/>
</dbReference>
<reference evidence="4" key="1">
    <citation type="submission" date="2018-05" db="EMBL/GenBank/DDBJ databases">
        <authorList>
            <person name="Li X."/>
        </authorList>
    </citation>
    <scope>NUCLEOTIDE SEQUENCE [LARGE SCALE GENOMIC DNA]</scope>
    <source>
        <strain evidence="4">YIM 73061</strain>
    </source>
</reference>
<dbReference type="InterPro" id="IPR008929">
    <property type="entry name" value="Chondroitin_lyas"/>
</dbReference>
<organism evidence="3 4">
    <name type="scientific">Phenylobacterium deserti</name>
    <dbReference type="NCBI Taxonomy" id="1914756"/>
    <lineage>
        <taxon>Bacteria</taxon>
        <taxon>Pseudomonadati</taxon>
        <taxon>Pseudomonadota</taxon>
        <taxon>Alphaproteobacteria</taxon>
        <taxon>Caulobacterales</taxon>
        <taxon>Caulobacteraceae</taxon>
        <taxon>Phenylobacterium</taxon>
    </lineage>
</organism>
<proteinExistence type="predicted"/>
<dbReference type="InterPro" id="IPR012480">
    <property type="entry name" value="Hepar_II_III_C"/>
</dbReference>
<dbReference type="Pfam" id="PF07940">
    <property type="entry name" value="Hepar_II_III_C"/>
    <property type="match status" value="1"/>
</dbReference>
<dbReference type="GO" id="GO:0016829">
    <property type="term" value="F:lyase activity"/>
    <property type="evidence" value="ECO:0007669"/>
    <property type="project" value="InterPro"/>
</dbReference>
<dbReference type="Gene3D" id="1.50.10.100">
    <property type="entry name" value="Chondroitin AC/alginate lyase"/>
    <property type="match status" value="1"/>
</dbReference>
<protein>
    <submittedName>
        <fullName evidence="3">Heparinase</fullName>
    </submittedName>
</protein>
<comment type="subcellular location">
    <subcellularLocation>
        <location evidence="1">Cell envelope</location>
    </subcellularLocation>
</comment>
<accession>A0A328ARV5</accession>
<evidence type="ECO:0000259" key="2">
    <source>
        <dbReference type="Pfam" id="PF07940"/>
    </source>
</evidence>
<comment type="caution">
    <text evidence="3">The sequence shown here is derived from an EMBL/GenBank/DDBJ whole genome shotgun (WGS) entry which is preliminary data.</text>
</comment>
<gene>
    <name evidence="3" type="ORF">DJ018_05345</name>
</gene>